<protein>
    <recommendedName>
        <fullName evidence="5">PknH-like protein</fullName>
    </recommendedName>
</protein>
<evidence type="ECO:0000256" key="2">
    <source>
        <dbReference type="SAM" id="SignalP"/>
    </source>
</evidence>
<evidence type="ECO:0000313" key="4">
    <source>
        <dbReference type="Proteomes" id="UP001597168"/>
    </source>
</evidence>
<accession>A0ABW3R0A4</accession>
<organism evidence="3 4">
    <name type="scientific">Saccharothrix hoggarensis</name>
    <dbReference type="NCBI Taxonomy" id="913853"/>
    <lineage>
        <taxon>Bacteria</taxon>
        <taxon>Bacillati</taxon>
        <taxon>Actinomycetota</taxon>
        <taxon>Actinomycetes</taxon>
        <taxon>Pseudonocardiales</taxon>
        <taxon>Pseudonocardiaceae</taxon>
        <taxon>Saccharothrix</taxon>
    </lineage>
</organism>
<dbReference type="EMBL" id="JBHTLK010000165">
    <property type="protein sequence ID" value="MFD1150527.1"/>
    <property type="molecule type" value="Genomic_DNA"/>
</dbReference>
<dbReference type="PROSITE" id="PS51257">
    <property type="entry name" value="PROKAR_LIPOPROTEIN"/>
    <property type="match status" value="1"/>
</dbReference>
<gene>
    <name evidence="3" type="ORF">ACFQ3T_25625</name>
</gene>
<evidence type="ECO:0008006" key="5">
    <source>
        <dbReference type="Google" id="ProtNLM"/>
    </source>
</evidence>
<comment type="caution">
    <text evidence="3">The sequence shown here is derived from an EMBL/GenBank/DDBJ whole genome shotgun (WGS) entry which is preliminary data.</text>
</comment>
<dbReference type="RefSeq" id="WP_380726690.1">
    <property type="nucleotide sequence ID" value="NZ_JBHTLK010000165.1"/>
</dbReference>
<evidence type="ECO:0000256" key="1">
    <source>
        <dbReference type="SAM" id="MobiDB-lite"/>
    </source>
</evidence>
<evidence type="ECO:0000313" key="3">
    <source>
        <dbReference type="EMBL" id="MFD1150527.1"/>
    </source>
</evidence>
<name>A0ABW3R0A4_9PSEU</name>
<feature type="compositionally biased region" description="Low complexity" evidence="1">
    <location>
        <begin position="18"/>
        <end position="34"/>
    </location>
</feature>
<feature type="chain" id="PRO_5045811480" description="PknH-like protein" evidence="2">
    <location>
        <begin position="22"/>
        <end position="211"/>
    </location>
</feature>
<feature type="signal peptide" evidence="2">
    <location>
        <begin position="1"/>
        <end position="21"/>
    </location>
</feature>
<proteinExistence type="predicted"/>
<dbReference type="Proteomes" id="UP001597168">
    <property type="component" value="Unassembled WGS sequence"/>
</dbReference>
<keyword evidence="2" id="KW-0732">Signal</keyword>
<reference evidence="4" key="1">
    <citation type="journal article" date="2019" name="Int. J. Syst. Evol. Microbiol.">
        <title>The Global Catalogue of Microorganisms (GCM) 10K type strain sequencing project: providing services to taxonomists for standard genome sequencing and annotation.</title>
        <authorList>
            <consortium name="The Broad Institute Genomics Platform"/>
            <consortium name="The Broad Institute Genome Sequencing Center for Infectious Disease"/>
            <person name="Wu L."/>
            <person name="Ma J."/>
        </authorList>
    </citation>
    <scope>NUCLEOTIDE SEQUENCE [LARGE SCALE GENOMIC DNA]</scope>
    <source>
        <strain evidence="4">CCUG 60214</strain>
    </source>
</reference>
<sequence>MRHALIVVALLVTACSPTTTAAPSSTTAATTTTTRSVDPEVGQRRLKAAALPVDALVAYGADQPRDDKYGKWNVTDLCGGVRDPGRYASYYRAWGSDRISAFHYVHRFEETTGGEVLRRIAERARTCPSYVHGDGSTRPVLADVELPPNALLSGMFGYCEEFQPRAHLCAAVISRDNLLSVLTVAGRGESADVQAQLREVLPKAVDAMLGA</sequence>
<feature type="region of interest" description="Disordered" evidence="1">
    <location>
        <begin position="18"/>
        <end position="40"/>
    </location>
</feature>
<keyword evidence="4" id="KW-1185">Reference proteome</keyword>